<protein>
    <submittedName>
        <fullName evidence="20">Penicillin-binding protein, 1A family</fullName>
    </submittedName>
</protein>
<keyword evidence="14" id="KW-0961">Cell wall biogenesis/degradation</keyword>
<evidence type="ECO:0000256" key="16">
    <source>
        <dbReference type="ARBA" id="ARBA00049902"/>
    </source>
</evidence>
<dbReference type="InterPro" id="IPR001460">
    <property type="entry name" value="PCN-bd_Tpept"/>
</dbReference>
<comment type="caution">
    <text evidence="20">The sequence shown here is derived from an EMBL/GenBank/DDBJ whole genome shotgun (WGS) entry which is preliminary data.</text>
</comment>
<evidence type="ECO:0000256" key="11">
    <source>
        <dbReference type="ARBA" id="ARBA00022984"/>
    </source>
</evidence>
<proteinExistence type="inferred from homology"/>
<evidence type="ECO:0000259" key="19">
    <source>
        <dbReference type="Pfam" id="PF00912"/>
    </source>
</evidence>
<gene>
    <name evidence="20" type="ORF">UT19_C0013G0029</name>
</gene>
<dbReference type="GO" id="GO:0009002">
    <property type="term" value="F:serine-type D-Ala-D-Ala carboxypeptidase activity"/>
    <property type="evidence" value="ECO:0007669"/>
    <property type="project" value="UniProtKB-EC"/>
</dbReference>
<dbReference type="GO" id="GO:0009252">
    <property type="term" value="P:peptidoglycan biosynthetic process"/>
    <property type="evidence" value="ECO:0007669"/>
    <property type="project" value="UniProtKB-KW"/>
</dbReference>
<sequence length="928" mass="104364">MLYFSSRFRQYRNLQANVGSSPKDVIKDDNLAPKIALKSLETASRLLSLVGKPIYVFILYFLNITGRLYEGKIPRLHFKFPNKGLKKSGIIFSSRNLKTKLILNRFKKRIQSILNTNRKFLRNFRSNSKEFTWKIQVFFLAVRKLVSKLDLWKKLLLIPLKLKLILIRSLNLIPKPTFPRISRVKWALLSLTSIFALTFSTGVLFWYYILKDLPTPEVLTQRQTPVSTKIYDRNGILLYNIYKDQNRTPVKLDEIPLHIRLATIAIEDSEFYSHPGFSAKGIARAVIKNFKEKKLTGGSTITQQLVKNTLLTPEKTLVRKLKEVTLAIQVELTYSKDEILEMYLNEVSYGGTSYGVQEAARTYFGKDAKNLSLGEAALLAGLPKSPTEFSPFGTNPDFAFSRQKEVFNLMQVNGFINSDQKSQAESEEIKFVDQKTDIKAPHFVMYVRQLLEETYGKTPIESGGLEITTTLDYQIQTLAEKVVKEEVEKLAKLNVTNAAALVLNPQTGEILAMVGSKNYFDTEHDGNVNVTTRLRQPGSSIKVINYAHALSNGLTPVSLVNDSPITFNVEGQPPYTPTNYEGGYRGTITIRSALAESRNIPAVKVLASYGVIKMIEMGQKMGITTWENPDNYGLSLTLGGGEVKLIDLARAYATIANYGRRQELISMLKVTDYKGKVLEEYKCKGNQIEQVKLVNQVDQEEKGLINSVQATESALKIEADNKEACGGEQVVDPRVAFIITDILHDNNARAPSFGTNSLLVIPNHKEVAVKTGTSNDLRDNLAIGYNQKYLVAVWVGNNDNSPMARIASGVTGATPIWNKIMSALLAQEENHDWEIPEGLTQLPICPYTGTLACDGCPVKQEWFLEENKPTKACSPEWFKKPESPEPVEGIMEEDIKPTPESQYINPGQFIDQLLQERFGKKKKPKERN</sequence>
<evidence type="ECO:0000256" key="1">
    <source>
        <dbReference type="ARBA" id="ARBA00004236"/>
    </source>
</evidence>
<evidence type="ECO:0000256" key="17">
    <source>
        <dbReference type="SAM" id="Phobius"/>
    </source>
</evidence>
<evidence type="ECO:0000256" key="5">
    <source>
        <dbReference type="ARBA" id="ARBA00022645"/>
    </source>
</evidence>
<keyword evidence="9" id="KW-0378">Hydrolase</keyword>
<keyword evidence="11" id="KW-0573">Peptidoglycan synthesis</keyword>
<dbReference type="Gene3D" id="1.10.3810.10">
    <property type="entry name" value="Biosynthetic peptidoglycan transglycosylase-like"/>
    <property type="match status" value="1"/>
</dbReference>
<evidence type="ECO:0000256" key="10">
    <source>
        <dbReference type="ARBA" id="ARBA00022960"/>
    </source>
</evidence>
<evidence type="ECO:0000256" key="7">
    <source>
        <dbReference type="ARBA" id="ARBA00022676"/>
    </source>
</evidence>
<evidence type="ECO:0000256" key="12">
    <source>
        <dbReference type="ARBA" id="ARBA00023136"/>
    </source>
</evidence>
<dbReference type="PANTHER" id="PTHR32282">
    <property type="entry name" value="BINDING PROTEIN TRANSPEPTIDASE, PUTATIVE-RELATED"/>
    <property type="match status" value="1"/>
</dbReference>
<evidence type="ECO:0000256" key="9">
    <source>
        <dbReference type="ARBA" id="ARBA00022801"/>
    </source>
</evidence>
<dbReference type="FunFam" id="1.10.3810.10:FF:000001">
    <property type="entry name" value="Penicillin-binding protein 1A"/>
    <property type="match status" value="1"/>
</dbReference>
<dbReference type="InterPro" id="IPR012338">
    <property type="entry name" value="Beta-lactam/transpept-like"/>
</dbReference>
<keyword evidence="17" id="KW-1133">Transmembrane helix</keyword>
<dbReference type="SUPFAM" id="SSF56601">
    <property type="entry name" value="beta-lactamase/transpeptidase-like"/>
    <property type="match status" value="1"/>
</dbReference>
<evidence type="ECO:0000256" key="2">
    <source>
        <dbReference type="ARBA" id="ARBA00007090"/>
    </source>
</evidence>
<dbReference type="NCBIfam" id="TIGR02074">
    <property type="entry name" value="PBP_1a_fam"/>
    <property type="match status" value="1"/>
</dbReference>
<keyword evidence="12 17" id="KW-0472">Membrane</keyword>
<dbReference type="Proteomes" id="UP000034932">
    <property type="component" value="Unassembled WGS sequence"/>
</dbReference>
<evidence type="ECO:0000256" key="4">
    <source>
        <dbReference type="ARBA" id="ARBA00022475"/>
    </source>
</evidence>
<keyword evidence="4" id="KW-1003">Cell membrane</keyword>
<keyword evidence="7" id="KW-0328">Glycosyltransferase</keyword>
<evidence type="ECO:0000256" key="6">
    <source>
        <dbReference type="ARBA" id="ARBA00022670"/>
    </source>
</evidence>
<dbReference type="InterPro" id="IPR050396">
    <property type="entry name" value="Glycosyltr_51/Transpeptidase"/>
</dbReference>
<accession>A0A0G0LZB6</accession>
<dbReference type="GO" id="GO:0030288">
    <property type="term" value="C:outer membrane-bounded periplasmic space"/>
    <property type="evidence" value="ECO:0007669"/>
    <property type="project" value="TreeGrafter"/>
</dbReference>
<keyword evidence="17" id="KW-0812">Transmembrane</keyword>
<dbReference type="GO" id="GO:0008955">
    <property type="term" value="F:peptidoglycan glycosyltransferase activity"/>
    <property type="evidence" value="ECO:0007669"/>
    <property type="project" value="UniProtKB-EC"/>
</dbReference>
<keyword evidence="13" id="KW-0511">Multifunctional enzyme</keyword>
<dbReference type="GO" id="GO:0008360">
    <property type="term" value="P:regulation of cell shape"/>
    <property type="evidence" value="ECO:0007669"/>
    <property type="project" value="UniProtKB-KW"/>
</dbReference>
<feature type="domain" description="Glycosyl transferase family 51" evidence="19">
    <location>
        <begin position="237"/>
        <end position="411"/>
    </location>
</feature>
<comment type="similarity">
    <text evidence="2">In the C-terminal section; belongs to the transpeptidase family.</text>
</comment>
<evidence type="ECO:0000256" key="15">
    <source>
        <dbReference type="ARBA" id="ARBA00034000"/>
    </source>
</evidence>
<feature type="transmembrane region" description="Helical" evidence="17">
    <location>
        <begin position="186"/>
        <end position="209"/>
    </location>
</feature>
<dbReference type="AlphaFoldDB" id="A0A0G0LZB6"/>
<dbReference type="PANTHER" id="PTHR32282:SF11">
    <property type="entry name" value="PENICILLIN-BINDING PROTEIN 1B"/>
    <property type="match status" value="1"/>
</dbReference>
<reference evidence="20 21" key="1">
    <citation type="journal article" date="2015" name="Nature">
        <title>rRNA introns, odd ribosomes, and small enigmatic genomes across a large radiation of phyla.</title>
        <authorList>
            <person name="Brown C.T."/>
            <person name="Hug L.A."/>
            <person name="Thomas B.C."/>
            <person name="Sharon I."/>
            <person name="Castelle C.J."/>
            <person name="Singh A."/>
            <person name="Wilkins M.J."/>
            <person name="Williams K.H."/>
            <person name="Banfield J.F."/>
        </authorList>
    </citation>
    <scope>NUCLEOTIDE SEQUENCE [LARGE SCALE GENOMIC DNA]</scope>
</reference>
<dbReference type="GO" id="GO:0008658">
    <property type="term" value="F:penicillin binding"/>
    <property type="evidence" value="ECO:0007669"/>
    <property type="project" value="InterPro"/>
</dbReference>
<dbReference type="InterPro" id="IPR001264">
    <property type="entry name" value="Glyco_trans_51"/>
</dbReference>
<dbReference type="GO" id="GO:0006508">
    <property type="term" value="P:proteolysis"/>
    <property type="evidence" value="ECO:0007669"/>
    <property type="project" value="UniProtKB-KW"/>
</dbReference>
<dbReference type="STRING" id="1618573.UT19_C0013G0029"/>
<evidence type="ECO:0000313" key="20">
    <source>
        <dbReference type="EMBL" id="KKQ93365.1"/>
    </source>
</evidence>
<dbReference type="Pfam" id="PF00905">
    <property type="entry name" value="Transpeptidase"/>
    <property type="match status" value="1"/>
</dbReference>
<keyword evidence="6" id="KW-0645">Protease</keyword>
<evidence type="ECO:0000313" key="21">
    <source>
        <dbReference type="Proteomes" id="UP000034932"/>
    </source>
</evidence>
<organism evidence="20 21">
    <name type="scientific">Candidatus Woesebacteria bacterium GW2011_GWB1_39_10b</name>
    <dbReference type="NCBI Taxonomy" id="1618573"/>
    <lineage>
        <taxon>Bacteria</taxon>
        <taxon>Candidatus Woeseibacteriota</taxon>
    </lineage>
</organism>
<evidence type="ECO:0000259" key="18">
    <source>
        <dbReference type="Pfam" id="PF00905"/>
    </source>
</evidence>
<feature type="domain" description="Penicillin-binding protein transpeptidase" evidence="18">
    <location>
        <begin position="499"/>
        <end position="796"/>
    </location>
</feature>
<comment type="subcellular location">
    <subcellularLocation>
        <location evidence="1">Cell membrane</location>
    </subcellularLocation>
</comment>
<dbReference type="Pfam" id="PF00912">
    <property type="entry name" value="Transgly"/>
    <property type="match status" value="1"/>
</dbReference>
<evidence type="ECO:0000256" key="8">
    <source>
        <dbReference type="ARBA" id="ARBA00022679"/>
    </source>
</evidence>
<dbReference type="PATRIC" id="fig|1618573.3.peg.828"/>
<keyword evidence="5" id="KW-0121">Carboxypeptidase</keyword>
<comment type="catalytic activity">
    <reaction evidence="16">
        <text>[GlcNAc-(1-&gt;4)-Mur2Ac(oyl-L-Ala-gamma-D-Glu-L-Lys-D-Ala-D-Ala)](n)-di-trans,octa-cis-undecaprenyl diphosphate + beta-D-GlcNAc-(1-&gt;4)-Mur2Ac(oyl-L-Ala-gamma-D-Glu-L-Lys-D-Ala-D-Ala)-di-trans,octa-cis-undecaprenyl diphosphate = [GlcNAc-(1-&gt;4)-Mur2Ac(oyl-L-Ala-gamma-D-Glu-L-Lys-D-Ala-D-Ala)](n+1)-di-trans,octa-cis-undecaprenyl diphosphate + di-trans,octa-cis-undecaprenyl diphosphate + H(+)</text>
        <dbReference type="Rhea" id="RHEA:23708"/>
        <dbReference type="Rhea" id="RHEA-COMP:9602"/>
        <dbReference type="Rhea" id="RHEA-COMP:9603"/>
        <dbReference type="ChEBI" id="CHEBI:15378"/>
        <dbReference type="ChEBI" id="CHEBI:58405"/>
        <dbReference type="ChEBI" id="CHEBI:60033"/>
        <dbReference type="ChEBI" id="CHEBI:78435"/>
        <dbReference type="EC" id="2.4.99.28"/>
    </reaction>
</comment>
<dbReference type="InterPro" id="IPR023346">
    <property type="entry name" value="Lysozyme-like_dom_sf"/>
</dbReference>
<comment type="catalytic activity">
    <reaction evidence="15">
        <text>Preferential cleavage: (Ac)2-L-Lys-D-Ala-|-D-Ala. Also transpeptidation of peptidyl-alanyl moieties that are N-acyl substituents of D-alanine.</text>
        <dbReference type="EC" id="3.4.16.4"/>
    </reaction>
</comment>
<keyword evidence="10" id="KW-0133">Cell shape</keyword>
<evidence type="ECO:0000256" key="13">
    <source>
        <dbReference type="ARBA" id="ARBA00023268"/>
    </source>
</evidence>
<name>A0A0G0LZB6_9BACT</name>
<dbReference type="GO" id="GO:0005886">
    <property type="term" value="C:plasma membrane"/>
    <property type="evidence" value="ECO:0007669"/>
    <property type="project" value="UniProtKB-SubCell"/>
</dbReference>
<evidence type="ECO:0000256" key="3">
    <source>
        <dbReference type="ARBA" id="ARBA00007739"/>
    </source>
</evidence>
<dbReference type="InterPro" id="IPR036950">
    <property type="entry name" value="PBP_transglycosylase"/>
</dbReference>
<keyword evidence="8" id="KW-0808">Transferase</keyword>
<dbReference type="SUPFAM" id="SSF53955">
    <property type="entry name" value="Lysozyme-like"/>
    <property type="match status" value="1"/>
</dbReference>
<dbReference type="Gene3D" id="3.40.710.10">
    <property type="entry name" value="DD-peptidase/beta-lactamase superfamily"/>
    <property type="match status" value="1"/>
</dbReference>
<dbReference type="EMBL" id="LBVW01000013">
    <property type="protein sequence ID" value="KKQ93365.1"/>
    <property type="molecule type" value="Genomic_DNA"/>
</dbReference>
<evidence type="ECO:0000256" key="14">
    <source>
        <dbReference type="ARBA" id="ARBA00023316"/>
    </source>
</evidence>
<dbReference type="GO" id="GO:0071555">
    <property type="term" value="P:cell wall organization"/>
    <property type="evidence" value="ECO:0007669"/>
    <property type="project" value="UniProtKB-KW"/>
</dbReference>
<comment type="similarity">
    <text evidence="3">In the N-terminal section; belongs to the glycosyltransferase 51 family.</text>
</comment>